<keyword evidence="1" id="KW-0805">Transcription regulation</keyword>
<organism evidence="5 6">
    <name type="scientific">Desulfotomaculum nigrificans (strain DSM 14880 / VKM B-2319 / CO-1-SRB)</name>
    <name type="common">Desulfotomaculum carboxydivorans</name>
    <dbReference type="NCBI Taxonomy" id="868595"/>
    <lineage>
        <taxon>Bacteria</taxon>
        <taxon>Bacillati</taxon>
        <taxon>Bacillota</taxon>
        <taxon>Clostridia</taxon>
        <taxon>Eubacteriales</taxon>
        <taxon>Desulfotomaculaceae</taxon>
        <taxon>Desulfotomaculum</taxon>
    </lineage>
</organism>
<dbReference type="Proteomes" id="UP000009226">
    <property type="component" value="Chromosome"/>
</dbReference>
<evidence type="ECO:0000313" key="6">
    <source>
        <dbReference type="Proteomes" id="UP000009226"/>
    </source>
</evidence>
<dbReference type="Pfam" id="PF12802">
    <property type="entry name" value="MarR_2"/>
    <property type="match status" value="1"/>
</dbReference>
<keyword evidence="2" id="KW-0238">DNA-binding</keyword>
<evidence type="ECO:0000259" key="4">
    <source>
        <dbReference type="PROSITE" id="PS50995"/>
    </source>
</evidence>
<keyword evidence="6" id="KW-1185">Reference proteome</keyword>
<proteinExistence type="predicted"/>
<dbReference type="AlphaFoldDB" id="F6BA05"/>
<accession>F6BA05</accession>
<sequence>MEQADLVEYVKQLETAFSKTMRKIGPQLANLADGLTPPQFFVLGFLQSRQRTVTEIAEVMGVQPSAITAILDRMHKSGFISRERSATDRRVVEVYITDRGREVYKKSQARRLHVMTHYLGYLKQEELDQLLRIYEKLSRIIEEKPAPLIK</sequence>
<dbReference type="InterPro" id="IPR036390">
    <property type="entry name" value="WH_DNA-bd_sf"/>
</dbReference>
<evidence type="ECO:0000313" key="5">
    <source>
        <dbReference type="EMBL" id="AEF94974.1"/>
    </source>
</evidence>
<gene>
    <name evidence="5" type="ordered locus">Desca_2135</name>
</gene>
<feature type="domain" description="HTH marR-type" evidence="4">
    <location>
        <begin position="3"/>
        <end position="139"/>
    </location>
</feature>
<dbReference type="KEGG" id="dca:Desca_2135"/>
<dbReference type="HOGENOM" id="CLU_083287_27_4_9"/>
<dbReference type="PANTHER" id="PTHR42756">
    <property type="entry name" value="TRANSCRIPTIONAL REGULATOR, MARR"/>
    <property type="match status" value="1"/>
</dbReference>
<dbReference type="PRINTS" id="PR00598">
    <property type="entry name" value="HTHMARR"/>
</dbReference>
<protein>
    <submittedName>
        <fullName evidence="5">Transcriptional regulator, MarR family</fullName>
    </submittedName>
</protein>
<name>F6BA05_DESCC</name>
<keyword evidence="3" id="KW-0804">Transcription</keyword>
<evidence type="ECO:0000256" key="1">
    <source>
        <dbReference type="ARBA" id="ARBA00023015"/>
    </source>
</evidence>
<evidence type="ECO:0000256" key="2">
    <source>
        <dbReference type="ARBA" id="ARBA00023125"/>
    </source>
</evidence>
<dbReference type="InterPro" id="IPR000835">
    <property type="entry name" value="HTH_MarR-typ"/>
</dbReference>
<reference evidence="5 6" key="1">
    <citation type="submission" date="2011-05" db="EMBL/GenBank/DDBJ databases">
        <title>Complete sequence of Desulfotomaculum carboxydivorans CO-1-SRB.</title>
        <authorList>
            <consortium name="US DOE Joint Genome Institute"/>
            <person name="Lucas S."/>
            <person name="Han J."/>
            <person name="Lapidus A."/>
            <person name="Cheng J.-F."/>
            <person name="Goodwin L."/>
            <person name="Pitluck S."/>
            <person name="Peters L."/>
            <person name="Mikhailova N."/>
            <person name="Lu M."/>
            <person name="Han C."/>
            <person name="Tapia R."/>
            <person name="Land M."/>
            <person name="Hauser L."/>
            <person name="Kyrpides N."/>
            <person name="Ivanova N."/>
            <person name="Pagani I."/>
            <person name="Stams A."/>
            <person name="Plugge C."/>
            <person name="Muyzer G."/>
            <person name="Kuever J."/>
            <person name="Parshina S."/>
            <person name="Ivanova A."/>
            <person name="Nazina T."/>
            <person name="Woyke T."/>
        </authorList>
    </citation>
    <scope>NUCLEOTIDE SEQUENCE [LARGE SCALE GENOMIC DNA]</scope>
    <source>
        <strain evidence="6">DSM 14880 / VKM B-2319 / CO-1-SRB</strain>
    </source>
</reference>
<dbReference type="GO" id="GO:0003677">
    <property type="term" value="F:DNA binding"/>
    <property type="evidence" value="ECO:0007669"/>
    <property type="project" value="UniProtKB-KW"/>
</dbReference>
<dbReference type="EMBL" id="CP002736">
    <property type="protein sequence ID" value="AEF94974.1"/>
    <property type="molecule type" value="Genomic_DNA"/>
</dbReference>
<dbReference type="eggNOG" id="COG1846">
    <property type="taxonomic scope" value="Bacteria"/>
</dbReference>
<dbReference type="InterPro" id="IPR036388">
    <property type="entry name" value="WH-like_DNA-bd_sf"/>
</dbReference>
<dbReference type="GO" id="GO:0003700">
    <property type="term" value="F:DNA-binding transcription factor activity"/>
    <property type="evidence" value="ECO:0007669"/>
    <property type="project" value="InterPro"/>
</dbReference>
<dbReference type="STRING" id="868595.Desca_2135"/>
<dbReference type="PROSITE" id="PS50995">
    <property type="entry name" value="HTH_MARR_2"/>
    <property type="match status" value="1"/>
</dbReference>
<dbReference type="Gene3D" id="1.10.10.10">
    <property type="entry name" value="Winged helix-like DNA-binding domain superfamily/Winged helix DNA-binding domain"/>
    <property type="match status" value="1"/>
</dbReference>
<evidence type="ECO:0000256" key="3">
    <source>
        <dbReference type="ARBA" id="ARBA00023163"/>
    </source>
</evidence>
<dbReference type="PANTHER" id="PTHR42756:SF1">
    <property type="entry name" value="TRANSCRIPTIONAL REPRESSOR OF EMRAB OPERON"/>
    <property type="match status" value="1"/>
</dbReference>
<dbReference type="SUPFAM" id="SSF46785">
    <property type="entry name" value="Winged helix' DNA-binding domain"/>
    <property type="match status" value="1"/>
</dbReference>
<dbReference type="SMART" id="SM00347">
    <property type="entry name" value="HTH_MARR"/>
    <property type="match status" value="1"/>
</dbReference>